<evidence type="ECO:0000313" key="1">
    <source>
        <dbReference type="EMBL" id="JAT92679.1"/>
    </source>
</evidence>
<accession>A0A1E1X086</accession>
<protein>
    <submittedName>
        <fullName evidence="1">Uncharacterized protein</fullName>
    </submittedName>
</protein>
<feature type="non-terminal residue" evidence="1">
    <location>
        <position position="1"/>
    </location>
</feature>
<sequence>LPFPYLVLLCCCFPVKFQINPASFSPCRLLQPPMPGKQHFQVYICHILLPSVLPPQSGAPISSSSACIHPLQGKGLSHIFPINL</sequence>
<proteinExistence type="evidence at transcript level"/>
<dbReference type="EMBL" id="GFAC01006509">
    <property type="protein sequence ID" value="JAT92679.1"/>
    <property type="molecule type" value="mRNA"/>
</dbReference>
<organism evidence="1">
    <name type="scientific">Amblyomma aureolatum</name>
    <dbReference type="NCBI Taxonomy" id="187763"/>
    <lineage>
        <taxon>Eukaryota</taxon>
        <taxon>Metazoa</taxon>
        <taxon>Ecdysozoa</taxon>
        <taxon>Arthropoda</taxon>
        <taxon>Chelicerata</taxon>
        <taxon>Arachnida</taxon>
        <taxon>Acari</taxon>
        <taxon>Parasitiformes</taxon>
        <taxon>Ixodida</taxon>
        <taxon>Ixodoidea</taxon>
        <taxon>Ixodidae</taxon>
        <taxon>Amblyomminae</taxon>
        <taxon>Amblyomma</taxon>
    </lineage>
</organism>
<dbReference type="AlphaFoldDB" id="A0A1E1X086"/>
<reference evidence="1" key="1">
    <citation type="journal article" date="2017" name="Front. Cell. Infect. Microbiol.">
        <title>The Distinct Transcriptional Response of the Midgut of Amblyomma sculptum and Amblyomma aureolatum Ticks to Rickettsia rickettsii Correlates to Their Differences in Susceptibility to Infection.</title>
        <authorList>
            <person name="Martins L.A."/>
            <person name="Galletti M.F.B.M."/>
            <person name="Ribeiro J.M."/>
            <person name="Fujita A."/>
            <person name="Costa F.B."/>
            <person name="Labruna M.B."/>
            <person name="Daffre S."/>
            <person name="Fogaca A.C."/>
        </authorList>
    </citation>
    <scope>NUCLEOTIDE SEQUENCE</scope>
</reference>
<name>A0A1E1X086_9ACAR</name>
<feature type="non-terminal residue" evidence="1">
    <location>
        <position position="84"/>
    </location>
</feature>